<dbReference type="RefSeq" id="WP_056945801.1">
    <property type="nucleotide sequence ID" value="NZ_AZCV01000007.1"/>
</dbReference>
<feature type="binding site" evidence="9">
    <location>
        <begin position="237"/>
        <end position="238"/>
    </location>
    <ligand>
        <name>NAD(+)</name>
        <dbReference type="ChEBI" id="CHEBI:57540"/>
    </ligand>
</feature>
<dbReference type="EMBL" id="AZCV01000007">
    <property type="protein sequence ID" value="KRK37129.1"/>
    <property type="molecule type" value="Genomic_DNA"/>
</dbReference>
<comment type="catalytic activity">
    <reaction evidence="6">
        <text>L-alanine + NAD(+) + H2O = pyruvate + NH4(+) + NADH + H(+)</text>
        <dbReference type="Rhea" id="RHEA:18405"/>
        <dbReference type="ChEBI" id="CHEBI:15361"/>
        <dbReference type="ChEBI" id="CHEBI:15377"/>
        <dbReference type="ChEBI" id="CHEBI:15378"/>
        <dbReference type="ChEBI" id="CHEBI:28938"/>
        <dbReference type="ChEBI" id="CHEBI:57540"/>
        <dbReference type="ChEBI" id="CHEBI:57945"/>
        <dbReference type="ChEBI" id="CHEBI:57972"/>
        <dbReference type="EC" id="1.4.1.1"/>
    </reaction>
</comment>
<dbReference type="InterPro" id="IPR036291">
    <property type="entry name" value="NAD(P)-bd_dom_sf"/>
</dbReference>
<feature type="domain" description="Alanine dehydrogenase/pyridine nucleotide transhydrogenase N-terminal" evidence="11">
    <location>
        <begin position="4"/>
        <end position="135"/>
    </location>
</feature>
<feature type="binding site" evidence="9">
    <location>
        <begin position="265"/>
        <end position="268"/>
    </location>
    <ligand>
        <name>NAD(+)</name>
        <dbReference type="ChEBI" id="CHEBI:57540"/>
    </ligand>
</feature>
<dbReference type="PROSITE" id="PS00837">
    <property type="entry name" value="ALADH_PNT_2"/>
    <property type="match status" value="1"/>
</dbReference>
<dbReference type="InterPro" id="IPR008141">
    <property type="entry name" value="Ala_DH"/>
</dbReference>
<sequence length="368" mass="38258">MIIGVPKEIKNHEERVGLMPSGVQQFTTAGHQVLVEHNAGVAAGFNDQEYATAGAELVDAAKAWSADMVIKVKEPLAEEYQYFRPGLILYTYLHLAANKELTDTLLAAKVTAIGYETMVGPNGDLPLLVPMSQIAGRMAVQAGAHFLESNNGGKGILLAGVPGVRPGNVVIIGGGVVGVNAAKIAVGLGANVTILDRSAHRLAELEQIFAGRINTLLSNSHTIAQSVQTADLVIGAVLIPGAAAPKLVTKEMIESMEPGSVVVDIPIDQGGIFATTTHATTHDAPTFVSHGVIHYAVANIPGAVPKTATEALSSATTPYGLDIANLGLSKALVNPTIATGLNTYNGQLTEQAVADSLQLPFIPYATQN</sequence>
<dbReference type="CDD" id="cd05305">
    <property type="entry name" value="L-AlaDH"/>
    <property type="match status" value="1"/>
</dbReference>
<feature type="active site" description="Proton donor/acceptor" evidence="7">
    <location>
        <position position="94"/>
    </location>
</feature>
<dbReference type="Pfam" id="PF05222">
    <property type="entry name" value="AlaDh_PNT_N"/>
    <property type="match status" value="1"/>
</dbReference>
<feature type="binding site" evidence="9">
    <location>
        <position position="196"/>
    </location>
    <ligand>
        <name>NAD(+)</name>
        <dbReference type="ChEBI" id="CHEBI:57540"/>
    </ligand>
</feature>
<comment type="similarity">
    <text evidence="2 6">Belongs to the AlaDH/PNT family.</text>
</comment>
<dbReference type="PANTHER" id="PTHR42795:SF1">
    <property type="entry name" value="ALANINE DEHYDROGENASE"/>
    <property type="match status" value="1"/>
</dbReference>
<dbReference type="SUPFAM" id="SSF52283">
    <property type="entry name" value="Formate/glycerate dehydrogenase catalytic domain-like"/>
    <property type="match status" value="1"/>
</dbReference>
<dbReference type="NCBIfam" id="TIGR00518">
    <property type="entry name" value="alaDH"/>
    <property type="match status" value="1"/>
</dbReference>
<keyword evidence="13" id="KW-1185">Reference proteome</keyword>
<evidence type="ECO:0000256" key="1">
    <source>
        <dbReference type="ARBA" id="ARBA00005206"/>
    </source>
</evidence>
<evidence type="ECO:0000313" key="12">
    <source>
        <dbReference type="EMBL" id="KRK37129.1"/>
    </source>
</evidence>
<dbReference type="SMART" id="SM01002">
    <property type="entry name" value="AlaDh_PNT_C"/>
    <property type="match status" value="1"/>
</dbReference>
<dbReference type="GO" id="GO:0005886">
    <property type="term" value="C:plasma membrane"/>
    <property type="evidence" value="ECO:0007669"/>
    <property type="project" value="TreeGrafter"/>
</dbReference>
<dbReference type="AlphaFoldDB" id="A0A0R1GTZ1"/>
<dbReference type="InterPro" id="IPR007886">
    <property type="entry name" value="AlaDH/PNT_N"/>
</dbReference>
<dbReference type="GO" id="GO:0000286">
    <property type="term" value="F:alanine dehydrogenase activity"/>
    <property type="evidence" value="ECO:0007669"/>
    <property type="project" value="UniProtKB-UniRule"/>
</dbReference>
<feature type="binding site" evidence="9">
    <location>
        <position position="132"/>
    </location>
    <ligand>
        <name>NAD(+)</name>
        <dbReference type="ChEBI" id="CHEBI:57540"/>
    </ligand>
</feature>
<dbReference type="PANTHER" id="PTHR42795">
    <property type="entry name" value="ALANINE DEHYDROGENASE"/>
    <property type="match status" value="1"/>
</dbReference>
<evidence type="ECO:0000256" key="5">
    <source>
        <dbReference type="ARBA" id="ARBA00023027"/>
    </source>
</evidence>
<proteinExistence type="inferred from homology"/>
<comment type="pathway">
    <text evidence="1">Amino-acid degradation; L-alanine degradation via dehydrogenase pathway; NH(3) and pyruvate from L-alanine: step 1/1.</text>
</comment>
<dbReference type="PATRIC" id="fig|1423722.3.peg.1498"/>
<dbReference type="EC" id="1.4.1.1" evidence="3 6"/>
<dbReference type="Proteomes" id="UP000050909">
    <property type="component" value="Unassembled WGS sequence"/>
</dbReference>
<evidence type="ECO:0000256" key="2">
    <source>
        <dbReference type="ARBA" id="ARBA00005689"/>
    </source>
</evidence>
<evidence type="ECO:0000313" key="13">
    <source>
        <dbReference type="Proteomes" id="UP000050909"/>
    </source>
</evidence>
<evidence type="ECO:0000256" key="3">
    <source>
        <dbReference type="ARBA" id="ARBA00012897"/>
    </source>
</evidence>
<dbReference type="SMART" id="SM01003">
    <property type="entry name" value="AlaDh_PNT_N"/>
    <property type="match status" value="1"/>
</dbReference>
<protein>
    <recommendedName>
        <fullName evidence="3 6">Alanine dehydrogenase</fullName>
        <ecNumber evidence="3 6">1.4.1.1</ecNumber>
    </recommendedName>
</protein>
<dbReference type="SUPFAM" id="SSF51735">
    <property type="entry name" value="NAD(P)-binding Rossmann-fold domains"/>
    <property type="match status" value="1"/>
</dbReference>
<evidence type="ECO:0000256" key="4">
    <source>
        <dbReference type="ARBA" id="ARBA00023002"/>
    </source>
</evidence>
<evidence type="ECO:0000259" key="11">
    <source>
        <dbReference type="SMART" id="SM01003"/>
    </source>
</evidence>
<gene>
    <name evidence="12" type="ORF">FC62_GL001472</name>
</gene>
<feature type="binding site" evidence="9">
    <location>
        <position position="218"/>
    </location>
    <ligand>
        <name>NAD(+)</name>
        <dbReference type="ChEBI" id="CHEBI:57540"/>
    </ligand>
</feature>
<dbReference type="FunFam" id="3.40.50.720:FF:000049">
    <property type="entry name" value="Alanine dehydrogenase"/>
    <property type="match status" value="1"/>
</dbReference>
<reference evidence="12 13" key="1">
    <citation type="journal article" date="2015" name="Genome Announc.">
        <title>Expanding the biotechnology potential of lactobacilli through comparative genomics of 213 strains and associated genera.</title>
        <authorList>
            <person name="Sun Z."/>
            <person name="Harris H.M."/>
            <person name="McCann A."/>
            <person name="Guo C."/>
            <person name="Argimon S."/>
            <person name="Zhang W."/>
            <person name="Yang X."/>
            <person name="Jeffery I.B."/>
            <person name="Cooney J.C."/>
            <person name="Kagawa T.F."/>
            <person name="Liu W."/>
            <person name="Song Y."/>
            <person name="Salvetti E."/>
            <person name="Wrobel A."/>
            <person name="Rasinkangas P."/>
            <person name="Parkhill J."/>
            <person name="Rea M.C."/>
            <person name="O'Sullivan O."/>
            <person name="Ritari J."/>
            <person name="Douillard F.P."/>
            <person name="Paul Ross R."/>
            <person name="Yang R."/>
            <person name="Briner A.E."/>
            <person name="Felis G.E."/>
            <person name="de Vos W.M."/>
            <person name="Barrangou R."/>
            <person name="Klaenhammer T.R."/>
            <person name="Caufield P.W."/>
            <person name="Cui Y."/>
            <person name="Zhang H."/>
            <person name="O'Toole P.W."/>
        </authorList>
    </citation>
    <scope>NUCLEOTIDE SEQUENCE [LARGE SCALE GENOMIC DNA]</scope>
    <source>
        <strain evidence="12 13">DSM 20534</strain>
    </source>
</reference>
<keyword evidence="9" id="KW-0547">Nucleotide-binding</keyword>
<feature type="active site" description="Proton donor/acceptor" evidence="7">
    <location>
        <position position="268"/>
    </location>
</feature>
<dbReference type="GO" id="GO:0042853">
    <property type="term" value="P:L-alanine catabolic process"/>
    <property type="evidence" value="ECO:0007669"/>
    <property type="project" value="UniProtKB-UniPathway"/>
</dbReference>
<dbReference type="UniPathway" id="UPA00527">
    <property type="reaction ID" value="UER00585"/>
</dbReference>
<organism evidence="12 13">
    <name type="scientific">Amylolactobacillus amylotrophicus DSM 20534</name>
    <dbReference type="NCBI Taxonomy" id="1423722"/>
    <lineage>
        <taxon>Bacteria</taxon>
        <taxon>Bacillati</taxon>
        <taxon>Bacillota</taxon>
        <taxon>Bacilli</taxon>
        <taxon>Lactobacillales</taxon>
        <taxon>Lactobacillaceae</taxon>
        <taxon>Amylolactobacillus</taxon>
    </lineage>
</organism>
<keyword evidence="4 6" id="KW-0560">Oxidoreductase</keyword>
<dbReference type="PIRSF" id="PIRSF000183">
    <property type="entry name" value="Alanine_dh"/>
    <property type="match status" value="1"/>
</dbReference>
<dbReference type="Pfam" id="PF01262">
    <property type="entry name" value="AlaDh_PNT_C"/>
    <property type="match status" value="1"/>
</dbReference>
<comment type="caution">
    <text evidence="12">The sequence shown here is derived from an EMBL/GenBank/DDBJ whole genome shotgun (WGS) entry which is preliminary data.</text>
</comment>
<name>A0A0R1GTZ1_9LACO</name>
<evidence type="ECO:0000256" key="6">
    <source>
        <dbReference type="PIRNR" id="PIRNR000183"/>
    </source>
</evidence>
<evidence type="ECO:0000259" key="10">
    <source>
        <dbReference type="SMART" id="SM01002"/>
    </source>
</evidence>
<dbReference type="GO" id="GO:0000166">
    <property type="term" value="F:nucleotide binding"/>
    <property type="evidence" value="ECO:0007669"/>
    <property type="project" value="UniProtKB-KW"/>
</dbReference>
<feature type="binding site" evidence="9">
    <location>
        <position position="201"/>
    </location>
    <ligand>
        <name>NAD(+)</name>
        <dbReference type="ChEBI" id="CHEBI:57540"/>
    </ligand>
</feature>
<dbReference type="InterPro" id="IPR007698">
    <property type="entry name" value="AlaDH/PNT_NAD(H)-bd"/>
</dbReference>
<accession>A0A0R1GTZ1</accession>
<feature type="domain" description="Alanine dehydrogenase/pyridine nucleotide transhydrogenase NAD(H)-binding" evidence="10">
    <location>
        <begin position="147"/>
        <end position="296"/>
    </location>
</feature>
<keyword evidence="5 6" id="KW-0520">NAD</keyword>
<evidence type="ECO:0000256" key="7">
    <source>
        <dbReference type="PIRSR" id="PIRSR000183-1"/>
    </source>
</evidence>
<dbReference type="Gene3D" id="3.40.50.720">
    <property type="entry name" value="NAD(P)-binding Rossmann-like Domain"/>
    <property type="match status" value="2"/>
</dbReference>
<evidence type="ECO:0000256" key="8">
    <source>
        <dbReference type="PIRSR" id="PIRSR000183-2"/>
    </source>
</evidence>
<feature type="binding site" evidence="8">
    <location>
        <position position="73"/>
    </location>
    <ligand>
        <name>substrate</name>
    </ligand>
</feature>
<evidence type="ECO:0000256" key="9">
    <source>
        <dbReference type="PIRSR" id="PIRSR000183-3"/>
    </source>
</evidence>
<feature type="binding site" evidence="8">
    <location>
        <position position="15"/>
    </location>
    <ligand>
        <name>substrate</name>
    </ligand>
</feature>
<dbReference type="InterPro" id="IPR008143">
    <property type="entry name" value="Ala_DH/PNT_CS2"/>
</dbReference>